<dbReference type="Proteomes" id="UP001634394">
    <property type="component" value="Unassembled WGS sequence"/>
</dbReference>
<accession>A0ABD3XF28</accession>
<reference evidence="1 2" key="1">
    <citation type="submission" date="2024-11" db="EMBL/GenBank/DDBJ databases">
        <title>Chromosome-level genome assembly of the freshwater bivalve Anodonta woodiana.</title>
        <authorList>
            <person name="Chen X."/>
        </authorList>
    </citation>
    <scope>NUCLEOTIDE SEQUENCE [LARGE SCALE GENOMIC DNA]</scope>
    <source>
        <strain evidence="1">MN2024</strain>
        <tissue evidence="1">Gills</tissue>
    </source>
</reference>
<feature type="non-terminal residue" evidence="1">
    <location>
        <position position="65"/>
    </location>
</feature>
<comment type="caution">
    <text evidence="1">The sequence shown here is derived from an EMBL/GenBank/DDBJ whole genome shotgun (WGS) entry which is preliminary data.</text>
</comment>
<organism evidence="1 2">
    <name type="scientific">Sinanodonta woodiana</name>
    <name type="common">Chinese pond mussel</name>
    <name type="synonym">Anodonta woodiana</name>
    <dbReference type="NCBI Taxonomy" id="1069815"/>
    <lineage>
        <taxon>Eukaryota</taxon>
        <taxon>Metazoa</taxon>
        <taxon>Spiralia</taxon>
        <taxon>Lophotrochozoa</taxon>
        <taxon>Mollusca</taxon>
        <taxon>Bivalvia</taxon>
        <taxon>Autobranchia</taxon>
        <taxon>Heteroconchia</taxon>
        <taxon>Palaeoheterodonta</taxon>
        <taxon>Unionida</taxon>
        <taxon>Unionoidea</taxon>
        <taxon>Unionidae</taxon>
        <taxon>Unioninae</taxon>
        <taxon>Sinanodonta</taxon>
    </lineage>
</organism>
<protein>
    <submittedName>
        <fullName evidence="1">Uncharacterized protein</fullName>
    </submittedName>
</protein>
<name>A0ABD3XF28_SINWO</name>
<dbReference type="AlphaFoldDB" id="A0ABD3XF28"/>
<sequence length="65" mass="7528">MEFRQKIYNAFIRELTPEAEIHPAFKPELIMRTCNDGSLAVSPSFYINKACCPFVLINTYLVFKP</sequence>
<evidence type="ECO:0000313" key="2">
    <source>
        <dbReference type="Proteomes" id="UP001634394"/>
    </source>
</evidence>
<dbReference type="EMBL" id="JBJQND010000003">
    <property type="protein sequence ID" value="KAL3883468.1"/>
    <property type="molecule type" value="Genomic_DNA"/>
</dbReference>
<keyword evidence="2" id="KW-1185">Reference proteome</keyword>
<proteinExistence type="predicted"/>
<gene>
    <name evidence="1" type="ORF">ACJMK2_029729</name>
</gene>
<evidence type="ECO:0000313" key="1">
    <source>
        <dbReference type="EMBL" id="KAL3883468.1"/>
    </source>
</evidence>